<dbReference type="Pfam" id="PF23559">
    <property type="entry name" value="WHD_DRP"/>
    <property type="match status" value="1"/>
</dbReference>
<dbReference type="GO" id="GO:0098542">
    <property type="term" value="P:defense response to other organism"/>
    <property type="evidence" value="ECO:0007669"/>
    <property type="project" value="TreeGrafter"/>
</dbReference>
<dbReference type="FunFam" id="3.40.50.300:FF:001091">
    <property type="entry name" value="Probable disease resistance protein At1g61300"/>
    <property type="match status" value="1"/>
</dbReference>
<comment type="caution">
    <text evidence="8">The sequence shown here is derived from an EMBL/GenBank/DDBJ whole genome shotgun (WGS) entry which is preliminary data.</text>
</comment>
<evidence type="ECO:0000259" key="4">
    <source>
        <dbReference type="Pfam" id="PF00931"/>
    </source>
</evidence>
<evidence type="ECO:0000259" key="6">
    <source>
        <dbReference type="Pfam" id="PF23559"/>
    </source>
</evidence>
<evidence type="ECO:0008006" key="10">
    <source>
        <dbReference type="Google" id="ProtNLM"/>
    </source>
</evidence>
<dbReference type="GO" id="GO:0043531">
    <property type="term" value="F:ADP binding"/>
    <property type="evidence" value="ECO:0007669"/>
    <property type="project" value="InterPro"/>
</dbReference>
<dbReference type="Gene3D" id="1.10.8.430">
    <property type="entry name" value="Helical domain of apoptotic protease-activating factors"/>
    <property type="match status" value="1"/>
</dbReference>
<dbReference type="Gene3D" id="1.20.5.4130">
    <property type="match status" value="1"/>
</dbReference>
<feature type="domain" description="Disease resistance R13L4/SHOC-2-like LRR" evidence="7">
    <location>
        <begin position="554"/>
        <end position="876"/>
    </location>
</feature>
<evidence type="ECO:0000256" key="1">
    <source>
        <dbReference type="ARBA" id="ARBA00022737"/>
    </source>
</evidence>
<dbReference type="InterPro" id="IPR058922">
    <property type="entry name" value="WHD_DRP"/>
</dbReference>
<dbReference type="CDD" id="cd14798">
    <property type="entry name" value="RX-CC_like"/>
    <property type="match status" value="1"/>
</dbReference>
<gene>
    <name evidence="8" type="ORF">DCAF_LOCUS1488</name>
</gene>
<dbReference type="SUPFAM" id="SSF52540">
    <property type="entry name" value="P-loop containing nucleoside triphosphate hydrolases"/>
    <property type="match status" value="1"/>
</dbReference>
<protein>
    <recommendedName>
        <fullName evidence="10">Disease resistance protein RPM1-like</fullName>
    </recommendedName>
</protein>
<keyword evidence="2" id="KW-0547">Nucleotide-binding</keyword>
<sequence length="931" mass="106422">MAESAISLVINKLVPLLTQEVDLLKGVHKEVEEIKDDLEAIRAFLKDADSKAEKEGVSNSVQVWVKQAREVAYQIEDVVDEYILHMARHRDRRGFEGFLHRMSSLVTKWKPRHEIASKIQDVRKGLQNIKERSGAFQFISSEQGVSSDHARNIILHDPRLCSLSIEEAELVGTESSRDELIRHLVSGESHRSVISVVGVGGVGKTTIARKVYDNHQVEGHFRCRAWITVTRDYDRKELLRSLLNKFYQGEEEVLPQSIATMDDSSLICKLGEYLQPKRYLVVFDDVWDVGFWGAVEHALLFNDNGSRILITTRNKDVATFCRSSSLVHVHQMEPLPQQESWNLFCKKAFKFDFEGTCPEELEELSLNIVRRCGGLPLAIVAVGGLLATKEKVVLEWKKLLDSLGSALTSNPHLVNITKILSLSYSDLPHHLKFCFLYFGMFPVHFSIRRGRLLRLWIADGFVQEKQGMTLEEVAEEYLTELTDRSLVLVDEVSKIGIDKLCRVHDLVREVILSKEEELSLCRVSGNCSTFEGRGRHISLSNRENVNPKSSTKSQTRSIMVFNGQELQKAIIDTIFGKCKLLTTLDFEDCPIDHIPKELGNLLHLKYFNLRNTEVSKIPKSIGKLQNLEYLDLSYSLVEELLVDINRFPKLRYLYGSSKKGLGLKIRGSIKHLQFLQILFRIRIRDKDDLRLINELGMLKQLRKLGIYDLERENGRDLCTALEKMSFLQTLYVSSINYESDIVDVQSLSPSSLNLQSLTLWGQLERMPDWISKLHDLSKLRLCYSRLMDDPIEVLQDLPNLKILLLVCGYNGEKLQFNEGRFQKLKVLSTVALNNLTTVIIDEGAMPFLERLYMESCPQLKEVPSGIQHLKHLKRLCFGGMSKEFNQRLSCNDGEDYWIVKHVPFLRHGSTYELDGEGSYGAAVNRYYGLAE</sequence>
<dbReference type="InterPro" id="IPR002182">
    <property type="entry name" value="NB-ARC"/>
</dbReference>
<evidence type="ECO:0000259" key="5">
    <source>
        <dbReference type="Pfam" id="PF18052"/>
    </source>
</evidence>
<dbReference type="InterPro" id="IPR041118">
    <property type="entry name" value="Rx_N"/>
</dbReference>
<proteinExistence type="predicted"/>
<dbReference type="InterPro" id="IPR038005">
    <property type="entry name" value="RX-like_CC"/>
</dbReference>
<dbReference type="Proteomes" id="UP001314170">
    <property type="component" value="Unassembled WGS sequence"/>
</dbReference>
<dbReference type="InterPro" id="IPR036388">
    <property type="entry name" value="WH-like_DNA-bd_sf"/>
</dbReference>
<dbReference type="SUPFAM" id="SSF52058">
    <property type="entry name" value="L domain-like"/>
    <property type="match status" value="1"/>
</dbReference>
<feature type="domain" description="Disease resistance N-terminal" evidence="5">
    <location>
        <begin position="5"/>
        <end position="96"/>
    </location>
</feature>
<name>A0AAV1QS54_9ROSI</name>
<dbReference type="Gene3D" id="3.40.50.300">
    <property type="entry name" value="P-loop containing nucleotide triphosphate hydrolases"/>
    <property type="match status" value="1"/>
</dbReference>
<dbReference type="InterPro" id="IPR055414">
    <property type="entry name" value="LRR_R13L4/SHOC2-like"/>
</dbReference>
<evidence type="ECO:0000259" key="7">
    <source>
        <dbReference type="Pfam" id="PF23598"/>
    </source>
</evidence>
<dbReference type="PANTHER" id="PTHR23155">
    <property type="entry name" value="DISEASE RESISTANCE PROTEIN RP"/>
    <property type="match status" value="1"/>
</dbReference>
<feature type="domain" description="NB-ARC" evidence="4">
    <location>
        <begin position="175"/>
        <end position="350"/>
    </location>
</feature>
<dbReference type="InterPro" id="IPR032675">
    <property type="entry name" value="LRR_dom_sf"/>
</dbReference>
<dbReference type="InterPro" id="IPR027417">
    <property type="entry name" value="P-loop_NTPase"/>
</dbReference>
<dbReference type="Pfam" id="PF18052">
    <property type="entry name" value="Rx_N"/>
    <property type="match status" value="1"/>
</dbReference>
<evidence type="ECO:0000256" key="2">
    <source>
        <dbReference type="ARBA" id="ARBA00022741"/>
    </source>
</evidence>
<evidence type="ECO:0000313" key="9">
    <source>
        <dbReference type="Proteomes" id="UP001314170"/>
    </source>
</evidence>
<dbReference type="Pfam" id="PF23598">
    <property type="entry name" value="LRR_14"/>
    <property type="match status" value="1"/>
</dbReference>
<keyword evidence="9" id="KW-1185">Reference proteome</keyword>
<evidence type="ECO:0000256" key="3">
    <source>
        <dbReference type="ARBA" id="ARBA00022821"/>
    </source>
</evidence>
<dbReference type="InterPro" id="IPR044974">
    <property type="entry name" value="Disease_R_plants"/>
</dbReference>
<dbReference type="Gene3D" id="1.10.10.10">
    <property type="entry name" value="Winged helix-like DNA-binding domain superfamily/Winged helix DNA-binding domain"/>
    <property type="match status" value="1"/>
</dbReference>
<dbReference type="Pfam" id="PF00931">
    <property type="entry name" value="NB-ARC"/>
    <property type="match status" value="1"/>
</dbReference>
<organism evidence="8 9">
    <name type="scientific">Dovyalis caffra</name>
    <dbReference type="NCBI Taxonomy" id="77055"/>
    <lineage>
        <taxon>Eukaryota</taxon>
        <taxon>Viridiplantae</taxon>
        <taxon>Streptophyta</taxon>
        <taxon>Embryophyta</taxon>
        <taxon>Tracheophyta</taxon>
        <taxon>Spermatophyta</taxon>
        <taxon>Magnoliopsida</taxon>
        <taxon>eudicotyledons</taxon>
        <taxon>Gunneridae</taxon>
        <taxon>Pentapetalae</taxon>
        <taxon>rosids</taxon>
        <taxon>fabids</taxon>
        <taxon>Malpighiales</taxon>
        <taxon>Salicaceae</taxon>
        <taxon>Flacourtieae</taxon>
        <taxon>Dovyalis</taxon>
    </lineage>
</organism>
<reference evidence="8 9" key="1">
    <citation type="submission" date="2024-01" db="EMBL/GenBank/DDBJ databases">
        <authorList>
            <person name="Waweru B."/>
        </authorList>
    </citation>
    <scope>NUCLEOTIDE SEQUENCE [LARGE SCALE GENOMIC DNA]</scope>
</reference>
<keyword evidence="1" id="KW-0677">Repeat</keyword>
<dbReference type="EMBL" id="CAWUPB010000175">
    <property type="protein sequence ID" value="CAK7323858.1"/>
    <property type="molecule type" value="Genomic_DNA"/>
</dbReference>
<accession>A0AAV1QS54</accession>
<dbReference type="AlphaFoldDB" id="A0AAV1QS54"/>
<dbReference type="PANTHER" id="PTHR23155:SF1205">
    <property type="entry name" value="DISEASE RESISTANCE PROTEIN RPM1"/>
    <property type="match status" value="1"/>
</dbReference>
<dbReference type="PRINTS" id="PR00364">
    <property type="entry name" value="DISEASERSIST"/>
</dbReference>
<evidence type="ECO:0000313" key="8">
    <source>
        <dbReference type="EMBL" id="CAK7323858.1"/>
    </source>
</evidence>
<keyword evidence="3" id="KW-0611">Plant defense</keyword>
<dbReference type="InterPro" id="IPR042197">
    <property type="entry name" value="Apaf_helical"/>
</dbReference>
<dbReference type="Gene3D" id="3.80.10.10">
    <property type="entry name" value="Ribonuclease Inhibitor"/>
    <property type="match status" value="2"/>
</dbReference>
<dbReference type="FunFam" id="1.10.10.10:FF:000322">
    <property type="entry name" value="Probable disease resistance protein At1g63360"/>
    <property type="match status" value="1"/>
</dbReference>
<feature type="domain" description="Disease resistance protein winged helix" evidence="6">
    <location>
        <begin position="440"/>
        <end position="511"/>
    </location>
</feature>